<dbReference type="InterPro" id="IPR006680">
    <property type="entry name" value="Amidohydro-rel"/>
</dbReference>
<gene>
    <name evidence="3" type="ordered locus">Fbal_0978</name>
</gene>
<dbReference type="PANTHER" id="PTHR43135">
    <property type="entry name" value="ALPHA-D-RIBOSE 1-METHYLPHOSPHONATE 5-TRIPHOSPHATE DIPHOSPHATASE"/>
    <property type="match status" value="1"/>
</dbReference>
<dbReference type="EMBL" id="CP002209">
    <property type="protein sequence ID" value="ADN75187.1"/>
    <property type="molecule type" value="Genomic_DNA"/>
</dbReference>
<proteinExistence type="predicted"/>
<name>E1SU40_FERBD</name>
<dbReference type="CDD" id="cd01309">
    <property type="entry name" value="Met_dep_hydrolase_C"/>
    <property type="match status" value="1"/>
</dbReference>
<dbReference type="STRING" id="550540.Fbal_0978"/>
<dbReference type="RefSeq" id="WP_013344493.1">
    <property type="nucleotide sequence ID" value="NC_014541.1"/>
</dbReference>
<dbReference type="OrthoDB" id="9766983at2"/>
<dbReference type="GO" id="GO:0016810">
    <property type="term" value="F:hydrolase activity, acting on carbon-nitrogen (but not peptide) bonds"/>
    <property type="evidence" value="ECO:0007669"/>
    <property type="project" value="InterPro"/>
</dbReference>
<evidence type="ECO:0000256" key="1">
    <source>
        <dbReference type="SAM" id="MobiDB-lite"/>
    </source>
</evidence>
<feature type="compositionally biased region" description="Polar residues" evidence="1">
    <location>
        <begin position="528"/>
        <end position="538"/>
    </location>
</feature>
<dbReference type="InterPro" id="IPR011059">
    <property type="entry name" value="Metal-dep_hydrolase_composite"/>
</dbReference>
<reference evidence="3 4" key="1">
    <citation type="journal article" date="2010" name="Stand. Genomic Sci.">
        <title>Complete genome sequence of Ferrimonas balearica type strain (PAT).</title>
        <authorList>
            <person name="Nolan M."/>
            <person name="Sikorski J."/>
            <person name="Davenport K."/>
            <person name="Lucas S."/>
            <person name="Glavina Del Rio T."/>
            <person name="Tice H."/>
            <person name="Cheng J."/>
            <person name="Goodwin L."/>
            <person name="Pitluck S."/>
            <person name="Liolios K."/>
            <person name="Ivanova N."/>
            <person name="Mavromatis K."/>
            <person name="Ovchinnikova G."/>
            <person name="Pati A."/>
            <person name="Chen A."/>
            <person name="Palaniappan K."/>
            <person name="Land M."/>
            <person name="Hauser L."/>
            <person name="Chang Y."/>
            <person name="Jeffries C."/>
            <person name="Tapia R."/>
            <person name="Brettin T."/>
            <person name="Detter J."/>
            <person name="Han C."/>
            <person name="Yasawong M."/>
            <person name="Rohde M."/>
            <person name="Tindall B."/>
            <person name="Goker M."/>
            <person name="Woyke T."/>
            <person name="Bristow J."/>
            <person name="Eisen J."/>
            <person name="Markowitz V."/>
            <person name="Hugenholtz P."/>
            <person name="Kyrpides N."/>
            <person name="Klenk H."/>
            <person name="Lapidus A."/>
        </authorList>
    </citation>
    <scope>NUCLEOTIDE SEQUENCE [LARGE SCALE GENOMIC DNA]</scope>
    <source>
        <strain evidence="4">DSM 9799 / CCM 4581 / KCTC 23876 / PAT</strain>
    </source>
</reference>
<dbReference type="GeneID" id="67181224"/>
<keyword evidence="4" id="KW-1185">Reference proteome</keyword>
<dbReference type="Gene3D" id="3.20.20.140">
    <property type="entry name" value="Metal-dependent hydrolases"/>
    <property type="match status" value="2"/>
</dbReference>
<organism evidence="3 4">
    <name type="scientific">Ferrimonas balearica (strain DSM 9799 / CCM 4581 / KCTC 23876 / PAT)</name>
    <dbReference type="NCBI Taxonomy" id="550540"/>
    <lineage>
        <taxon>Bacteria</taxon>
        <taxon>Pseudomonadati</taxon>
        <taxon>Pseudomonadota</taxon>
        <taxon>Gammaproteobacteria</taxon>
        <taxon>Alteromonadales</taxon>
        <taxon>Ferrimonadaceae</taxon>
        <taxon>Ferrimonas</taxon>
    </lineage>
</organism>
<dbReference type="PANTHER" id="PTHR43135:SF3">
    <property type="entry name" value="ALPHA-D-RIBOSE 1-METHYLPHOSPHONATE 5-TRIPHOSPHATE DIPHOSPHATASE"/>
    <property type="match status" value="1"/>
</dbReference>
<protein>
    <submittedName>
        <fullName evidence="3">Amidohydrolase</fullName>
    </submittedName>
</protein>
<feature type="domain" description="Amidohydrolase-related" evidence="2">
    <location>
        <begin position="359"/>
        <end position="412"/>
    </location>
</feature>
<dbReference type="InterPro" id="IPR051781">
    <property type="entry name" value="Metallo-dep_Hydrolase"/>
</dbReference>
<sequence length="1018" mass="112224">MVVERHWVLGVLTGLSVISFSGYANQTQPELGIRDKTPSLTALTHARIVTEPGKVLDNATILIEDGIIRAVSRRVSIPDGAYQVDMTGYTLYPGFIDPYADYGLDWEYPGAPDDGPIYQIEPIGARHYNSSVHSEMRWAEHFQPDDSAGQWRNNGFTAVQSSIQDGVFRGQAVTVSLADKENHPLIYRSDGAHQISFDRGSGYQEYPASIMGSMALIRQTLSDARWYQAQSEKGLITELEPQQSLAPLANLPEQQVVFTSYHPDDTLRALRLLGEFEVKPALLGTGLEFERLADLSRWNATLILPLKQAAKPSLDSSGDALDISLRQLRHWERTPGNPAAVAEAGLPFALTQYGIEADQFWPRLKTAIEHGLSADDALAALTTVPARITGIADQAGKIAPGYRADLVVAKGDLFADGQLQALYLQGQYHPLEVDHTPPYLGQFALTLDDNELSLLVENQDELSASLSSGEASLELFDVNVNPYQLNGKVRLDALGYPGISVLSLSPSSGGLNGTLLLPDGQRQALALTSQSKAESTAQADPESDRPEYVSRVTLPNRAYGLDALPQAENLHIQNATVWTSDERGILTDTDVLVRDGRIREVGKNLETPRGYRVIDGTGKHLTAGIIDEHSHIALYGGTNEGSDAITSEVRIGDILDPSDIHIYRALAGGVTTAQLLHGSANPIGGQAQTIQLRWGENAEGLKFDAAPPSIKFALGENVKQSNWGDDYVTRYPQSRMGVEALYRDAFQAAREYRAAQQRYDDLSRSAQRRTLAPRPDYRLDALAEILEENRHIHVHSYVQSEIIALLDLAKEMDFKVQTFTHILEGYKVAREMAAAGTTASTFSDWWAYKFEVYDAIPQNACIMTEQGVNTSINSDSRDLIRKLNQEAAKSVMYCDMSPEEAWKMITINPAQQLKIDHLVGSIAEGKQADLVLWSGNPLSVYARAETTWIAGKPYFDRQRDLAERRRLSDERQALLQKLLADDAPAGSGDLDVTPEETPEWHCDSVSHFVNGRLVMHHH</sequence>
<dbReference type="Gene3D" id="2.30.40.10">
    <property type="entry name" value="Urease, subunit C, domain 1"/>
    <property type="match status" value="2"/>
</dbReference>
<keyword evidence="3" id="KW-0378">Hydrolase</keyword>
<dbReference type="Pfam" id="PF01979">
    <property type="entry name" value="Amidohydro_1"/>
    <property type="match status" value="2"/>
</dbReference>
<dbReference type="InterPro" id="IPR032466">
    <property type="entry name" value="Metal_Hydrolase"/>
</dbReference>
<feature type="domain" description="Amidohydrolase-related" evidence="2">
    <location>
        <begin position="622"/>
        <end position="939"/>
    </location>
</feature>
<feature type="region of interest" description="Disordered" evidence="1">
    <location>
        <begin position="528"/>
        <end position="548"/>
    </location>
</feature>
<evidence type="ECO:0000313" key="3">
    <source>
        <dbReference type="EMBL" id="ADN75187.1"/>
    </source>
</evidence>
<dbReference type="Proteomes" id="UP000006683">
    <property type="component" value="Chromosome"/>
</dbReference>
<dbReference type="SUPFAM" id="SSF51338">
    <property type="entry name" value="Composite domain of metallo-dependent hydrolases"/>
    <property type="match status" value="2"/>
</dbReference>
<dbReference type="KEGG" id="fbl:Fbal_0978"/>
<dbReference type="AlphaFoldDB" id="E1SU40"/>
<evidence type="ECO:0000313" key="4">
    <source>
        <dbReference type="Proteomes" id="UP000006683"/>
    </source>
</evidence>
<dbReference type="eggNOG" id="COG1228">
    <property type="taxonomic scope" value="Bacteria"/>
</dbReference>
<accession>E1SU40</accession>
<dbReference type="HOGENOM" id="CLU_004881_0_0_6"/>
<evidence type="ECO:0000259" key="2">
    <source>
        <dbReference type="Pfam" id="PF01979"/>
    </source>
</evidence>
<dbReference type="SUPFAM" id="SSF51556">
    <property type="entry name" value="Metallo-dependent hydrolases"/>
    <property type="match status" value="1"/>
</dbReference>